<evidence type="ECO:0000256" key="1">
    <source>
        <dbReference type="SAM" id="Phobius"/>
    </source>
</evidence>
<dbReference type="InterPro" id="IPR006621">
    <property type="entry name" value="Nose-resist-to-fluoxetine_N"/>
</dbReference>
<feature type="transmembrane region" description="Helical" evidence="1">
    <location>
        <begin position="444"/>
        <end position="466"/>
    </location>
</feature>
<feature type="transmembrane region" description="Helical" evidence="1">
    <location>
        <begin position="721"/>
        <end position="743"/>
    </location>
</feature>
<dbReference type="SMART" id="SM00703">
    <property type="entry name" value="NRF"/>
    <property type="match status" value="1"/>
</dbReference>
<feature type="domain" description="Nose resistant-to-fluoxetine protein N-terminal" evidence="2">
    <location>
        <begin position="83"/>
        <end position="229"/>
    </location>
</feature>
<dbReference type="PANTHER" id="PTHR11161">
    <property type="entry name" value="O-ACYLTRANSFERASE"/>
    <property type="match status" value="1"/>
</dbReference>
<keyword evidence="1" id="KW-0472">Membrane</keyword>
<feature type="transmembrane region" description="Helical" evidence="1">
    <location>
        <begin position="399"/>
        <end position="423"/>
    </location>
</feature>
<gene>
    <name evidence="3" type="ORF">ACJMK2_020242</name>
</gene>
<dbReference type="Proteomes" id="UP001634394">
    <property type="component" value="Unassembled WGS sequence"/>
</dbReference>
<name>A0ABD3TZG5_SINWO</name>
<feature type="transmembrane region" description="Helical" evidence="1">
    <location>
        <begin position="691"/>
        <end position="709"/>
    </location>
</feature>
<keyword evidence="4" id="KW-1185">Reference proteome</keyword>
<sequence length="762" mass="85600">MGEFWKSCAVCVVLISISNGVCYGLTYSDKLIGLNAFIGSQMRASHILTSIVEEMMPHVDEIDDFYSSIVMADEQNLKLLAGESSCLNDTLMILSNSLLSAVTKKPMQQWALQFIDASGKISSGILDGNINWIGSYDECLNLTAVVYTGVNQTGERLFPFTGKYCQLGIPLNPQKSPPVDVGSSDFPIGTLVLGLCIPSTCSGEEIRNLYNSALSLLGNSTARLQSNQVICRAKQFNYDTRAIIVLCVCSVFLLLMVAGTMYDVFIIHQLHKDSSGMLIEEVLVNEQANNILDTSSLRFRASSHEQAEQTPLLETKKQKTEPYQPGLCGRLLMSFSVYTNGSKLLSTNQGSGVLSAVNGIRFLSISWVILGHVYAFGAFTTENVLPFLLTMMKRWSWQAIINAPVAVDTFFILSGLLLSYLSLKEMQKCQSLWKFKWGLFYFHRIWRLTPPYMLIFMVYVSLYQYWSDGPLWPQEGLEKDHCQNYWWKNLLYINNFFPTLETCMAWSWYLANDMQFFVVSPLMLIPLYYSGVVGIIVCLVLLFGTMTISGVISSVQKLPMAIVGANAKDTETGKYFDDYYVKPYCRMGPYIIGIMTGYVLYRTNCKIRMNRLTNLAGWAVATACCMSVLYGPYDSFNGHPNSNEVNALYNALARNVWALGVSWVIFACSTGYGGIVNALLSWKIFIPLGRLTYCVYLLHPVIMSIYFESRRQLLYMTDLEIVFIFCGSMVLCYAAGFVASLAFESPFMGLEKAIFHRDKNDR</sequence>
<evidence type="ECO:0000313" key="3">
    <source>
        <dbReference type="EMBL" id="KAL3842202.1"/>
    </source>
</evidence>
<protein>
    <recommendedName>
        <fullName evidence="2">Nose resistant-to-fluoxetine protein N-terminal domain-containing protein</fullName>
    </recommendedName>
</protein>
<dbReference type="InterPro" id="IPR002656">
    <property type="entry name" value="Acyl_transf_3_dom"/>
</dbReference>
<feature type="transmembrane region" description="Helical" evidence="1">
    <location>
        <begin position="527"/>
        <end position="552"/>
    </location>
</feature>
<dbReference type="AlphaFoldDB" id="A0ABD3TZG5"/>
<dbReference type="InterPro" id="IPR052728">
    <property type="entry name" value="O2_lipid_transport_reg"/>
</dbReference>
<dbReference type="PANTHER" id="PTHR11161:SF69">
    <property type="entry name" value="NOSE RESISTANT TO FLUOXETINE PROTEIN 6-LIKE PROTEIN"/>
    <property type="match status" value="1"/>
</dbReference>
<dbReference type="Pfam" id="PF01757">
    <property type="entry name" value="Acyl_transf_3"/>
    <property type="match status" value="1"/>
</dbReference>
<feature type="transmembrane region" description="Helical" evidence="1">
    <location>
        <begin position="612"/>
        <end position="633"/>
    </location>
</feature>
<keyword evidence="1" id="KW-1133">Transmembrane helix</keyword>
<keyword evidence="1" id="KW-0812">Transmembrane</keyword>
<evidence type="ECO:0000313" key="4">
    <source>
        <dbReference type="Proteomes" id="UP001634394"/>
    </source>
</evidence>
<dbReference type="EMBL" id="JBJQND010000017">
    <property type="protein sequence ID" value="KAL3842202.1"/>
    <property type="molecule type" value="Genomic_DNA"/>
</dbReference>
<evidence type="ECO:0000259" key="2">
    <source>
        <dbReference type="SMART" id="SM00703"/>
    </source>
</evidence>
<proteinExistence type="predicted"/>
<feature type="transmembrane region" description="Helical" evidence="1">
    <location>
        <begin position="656"/>
        <end position="679"/>
    </location>
</feature>
<accession>A0ABD3TZG5</accession>
<feature type="transmembrane region" description="Helical" evidence="1">
    <location>
        <begin position="360"/>
        <end position="379"/>
    </location>
</feature>
<reference evidence="3 4" key="1">
    <citation type="submission" date="2024-11" db="EMBL/GenBank/DDBJ databases">
        <title>Chromosome-level genome assembly of the freshwater bivalve Anodonta woodiana.</title>
        <authorList>
            <person name="Chen X."/>
        </authorList>
    </citation>
    <scope>NUCLEOTIDE SEQUENCE [LARGE SCALE GENOMIC DNA]</scope>
    <source>
        <strain evidence="3">MN2024</strain>
        <tissue evidence="3">Gills</tissue>
    </source>
</reference>
<comment type="caution">
    <text evidence="3">The sequence shown here is derived from an EMBL/GenBank/DDBJ whole genome shotgun (WGS) entry which is preliminary data.</text>
</comment>
<organism evidence="3 4">
    <name type="scientific">Sinanodonta woodiana</name>
    <name type="common">Chinese pond mussel</name>
    <name type="synonym">Anodonta woodiana</name>
    <dbReference type="NCBI Taxonomy" id="1069815"/>
    <lineage>
        <taxon>Eukaryota</taxon>
        <taxon>Metazoa</taxon>
        <taxon>Spiralia</taxon>
        <taxon>Lophotrochozoa</taxon>
        <taxon>Mollusca</taxon>
        <taxon>Bivalvia</taxon>
        <taxon>Autobranchia</taxon>
        <taxon>Heteroconchia</taxon>
        <taxon>Palaeoheterodonta</taxon>
        <taxon>Unionida</taxon>
        <taxon>Unionoidea</taxon>
        <taxon>Unionidae</taxon>
        <taxon>Unioninae</taxon>
        <taxon>Sinanodonta</taxon>
    </lineage>
</organism>
<feature type="transmembrane region" description="Helical" evidence="1">
    <location>
        <begin position="242"/>
        <end position="267"/>
    </location>
</feature>
<dbReference type="Pfam" id="PF20146">
    <property type="entry name" value="NRF"/>
    <property type="match status" value="1"/>
</dbReference>